<reference evidence="1" key="1">
    <citation type="submission" date="2022-07" db="EMBL/GenBank/DDBJ databases">
        <title>Pseudomonas nunamit sp. nov. an antifungal species isolated from Greenland.</title>
        <authorList>
            <person name="Ntana F."/>
            <person name="Hennessy R.C."/>
            <person name="Zervas A."/>
            <person name="Stougaard P."/>
        </authorList>
    </citation>
    <scope>NUCLEOTIDE SEQUENCE</scope>
    <source>
        <strain evidence="1">In5</strain>
    </source>
</reference>
<keyword evidence="1" id="KW-0645">Protease</keyword>
<protein>
    <submittedName>
        <fullName evidence="1">Serine protease</fullName>
    </submittedName>
</protein>
<dbReference type="GO" id="GO:0008233">
    <property type="term" value="F:peptidase activity"/>
    <property type="evidence" value="ECO:0007669"/>
    <property type="project" value="UniProtKB-KW"/>
</dbReference>
<keyword evidence="2" id="KW-1185">Reference proteome</keyword>
<dbReference type="SUPFAM" id="SSF50494">
    <property type="entry name" value="Trypsin-like serine proteases"/>
    <property type="match status" value="1"/>
</dbReference>
<dbReference type="InterPro" id="IPR009003">
    <property type="entry name" value="Peptidase_S1_PA"/>
</dbReference>
<evidence type="ECO:0000313" key="2">
    <source>
        <dbReference type="Proteomes" id="UP001059607"/>
    </source>
</evidence>
<dbReference type="Pfam" id="PF13365">
    <property type="entry name" value="Trypsin_2"/>
    <property type="match status" value="1"/>
</dbReference>
<dbReference type="EMBL" id="CP101125">
    <property type="protein sequence ID" value="UTO11736.1"/>
    <property type="molecule type" value="Genomic_DNA"/>
</dbReference>
<organism evidence="1 2">
    <name type="scientific">Pseudomonas nunensis</name>
    <dbReference type="NCBI Taxonomy" id="2961896"/>
    <lineage>
        <taxon>Bacteria</taxon>
        <taxon>Pseudomonadati</taxon>
        <taxon>Pseudomonadota</taxon>
        <taxon>Gammaproteobacteria</taxon>
        <taxon>Pseudomonadales</taxon>
        <taxon>Pseudomonadaceae</taxon>
        <taxon>Pseudomonas</taxon>
    </lineage>
</organism>
<dbReference type="Gene3D" id="2.40.10.120">
    <property type="match status" value="1"/>
</dbReference>
<accession>A0ABY5E7I6</accession>
<name>A0ABY5E7I6_9PSED</name>
<sequence>MTEIEQFRQRLAAGALSTGQESQLGAANLSPARREASLERLASLINARGFSGDTAGRQLLIDASRGLDAIAPGAAVPLTSAMRVGIEAIIHADGSRPSVMTCNDSIDALDPTLGSWQVRLLQEPVQLRKVIRAVARISIVSAIPERPIRTVGTGFLTETGLLTNRHVLQCIAVPDNQAPGQWRFHEGVIIDFGAERARTEPLAPRALPVRVLECGPDEIGQTSNPALLDLALIEVQADTAAVALPAFLEIERDSASLHSGKNVFAVGFPVRPQPGTEGGQILLRLFGDVFEVKRVSPGLVDLVHGQLVGDSNPPRCFSHDASTLGGSSGSCIVDLEGSWKVIGLHFGGRSGVRNLAHELACVQ</sequence>
<evidence type="ECO:0000313" key="1">
    <source>
        <dbReference type="EMBL" id="UTO11736.1"/>
    </source>
</evidence>
<gene>
    <name evidence="1" type="ORF">NK667_16175</name>
</gene>
<dbReference type="RefSeq" id="WP_054615439.1">
    <property type="nucleotide sequence ID" value="NZ_CP101125.1"/>
</dbReference>
<keyword evidence="1" id="KW-0378">Hydrolase</keyword>
<proteinExistence type="predicted"/>
<dbReference type="Proteomes" id="UP001059607">
    <property type="component" value="Chromosome"/>
</dbReference>
<dbReference type="GO" id="GO:0006508">
    <property type="term" value="P:proteolysis"/>
    <property type="evidence" value="ECO:0007669"/>
    <property type="project" value="UniProtKB-KW"/>
</dbReference>